<feature type="region of interest" description="Disordered" evidence="1">
    <location>
        <begin position="217"/>
        <end position="285"/>
    </location>
</feature>
<dbReference type="EMBL" id="NJES01000265">
    <property type="protein sequence ID" value="PHH74580.1"/>
    <property type="molecule type" value="Genomic_DNA"/>
</dbReference>
<gene>
    <name evidence="3" type="ORF">CDD80_2980</name>
</gene>
<evidence type="ECO:0000256" key="2">
    <source>
        <dbReference type="SAM" id="SignalP"/>
    </source>
</evidence>
<name>A0A2C5Z456_9HYPO</name>
<feature type="region of interest" description="Disordered" evidence="1">
    <location>
        <begin position="371"/>
        <end position="449"/>
    </location>
</feature>
<accession>A0A2C5Z456</accession>
<feature type="region of interest" description="Disordered" evidence="1">
    <location>
        <begin position="122"/>
        <end position="199"/>
    </location>
</feature>
<feature type="compositionally biased region" description="Basic and acidic residues" evidence="1">
    <location>
        <begin position="237"/>
        <end position="252"/>
    </location>
</feature>
<evidence type="ECO:0000313" key="3">
    <source>
        <dbReference type="EMBL" id="PHH74580.1"/>
    </source>
</evidence>
<feature type="region of interest" description="Disordered" evidence="1">
    <location>
        <begin position="306"/>
        <end position="342"/>
    </location>
</feature>
<protein>
    <submittedName>
        <fullName evidence="3">Uncharacterized protein</fullName>
    </submittedName>
</protein>
<keyword evidence="4" id="KW-1185">Reference proteome</keyword>
<feature type="compositionally biased region" description="Low complexity" evidence="1">
    <location>
        <begin position="320"/>
        <end position="342"/>
    </location>
</feature>
<proteinExistence type="predicted"/>
<dbReference type="Proteomes" id="UP000226431">
    <property type="component" value="Unassembled WGS sequence"/>
</dbReference>
<feature type="compositionally biased region" description="Polar residues" evidence="1">
    <location>
        <begin position="132"/>
        <end position="155"/>
    </location>
</feature>
<feature type="compositionally biased region" description="Acidic residues" evidence="1">
    <location>
        <begin position="397"/>
        <end position="414"/>
    </location>
</feature>
<feature type="compositionally biased region" description="Low complexity" evidence="1">
    <location>
        <begin position="371"/>
        <end position="395"/>
    </location>
</feature>
<feature type="chain" id="PRO_5012993704" evidence="2">
    <location>
        <begin position="20"/>
        <end position="449"/>
    </location>
</feature>
<feature type="compositionally biased region" description="Basic and acidic residues" evidence="1">
    <location>
        <begin position="189"/>
        <end position="199"/>
    </location>
</feature>
<evidence type="ECO:0000256" key="1">
    <source>
        <dbReference type="SAM" id="MobiDB-lite"/>
    </source>
</evidence>
<dbReference type="AlphaFoldDB" id="A0A2C5Z456"/>
<comment type="caution">
    <text evidence="3">The sequence shown here is derived from an EMBL/GenBank/DDBJ whole genome shotgun (WGS) entry which is preliminary data.</text>
</comment>
<feature type="signal peptide" evidence="2">
    <location>
        <begin position="1"/>
        <end position="19"/>
    </location>
</feature>
<sequence length="449" mass="50301">MKTAASNILIALLVSGALSAPASHQKPASLKIRREVQSNMDTAEAYANGEKKNLGLVGSLLKGLVPLLANVLDDVNKLTNRIADHVEDKDLIAEVVEGVHDLLTKKPKQGMKAYDEELPVSIPHHRHHATSDHQATSTYTRKSHKTSTSSAYSEPTETEGRDGEKPKDRPHRGKKTKPEVESENDEDEIEKRSIMMDDQDLVKRAESLDLEKLKKLFGALKKGKGKKGKKSEDESDDDKHDHKKDDESEHVHELKHKGKGKGEKSEESVNEIFPKVHNTKEKRSEMAEGNLRDIVGSLAAYLQERHSKTHKETSTSEIVKPTMTYATKTTETSTTTEATSTPTYTLTHTHTPIYTPTATITPTITESLTTSTYSTSLTTHEPTHTHTTYHPESTPAVDDEEDEDEDDDEDDEETCDHHHDHEEHEAKEHHHDKPSNHTHRIVTEGVRRK</sequence>
<evidence type="ECO:0000313" key="4">
    <source>
        <dbReference type="Proteomes" id="UP000226431"/>
    </source>
</evidence>
<keyword evidence="2" id="KW-0732">Signal</keyword>
<dbReference type="OrthoDB" id="10676022at2759"/>
<feature type="compositionally biased region" description="Basic and acidic residues" evidence="1">
    <location>
        <begin position="158"/>
        <end position="167"/>
    </location>
</feature>
<organism evidence="3 4">
    <name type="scientific">Ophiocordyceps camponoti-rufipedis</name>
    <dbReference type="NCBI Taxonomy" id="2004952"/>
    <lineage>
        <taxon>Eukaryota</taxon>
        <taxon>Fungi</taxon>
        <taxon>Dikarya</taxon>
        <taxon>Ascomycota</taxon>
        <taxon>Pezizomycotina</taxon>
        <taxon>Sordariomycetes</taxon>
        <taxon>Hypocreomycetidae</taxon>
        <taxon>Hypocreales</taxon>
        <taxon>Ophiocordycipitaceae</taxon>
        <taxon>Ophiocordyceps</taxon>
    </lineage>
</organism>
<feature type="compositionally biased region" description="Basic and acidic residues" evidence="1">
    <location>
        <begin position="415"/>
        <end position="449"/>
    </location>
</feature>
<reference evidence="3 4" key="1">
    <citation type="submission" date="2017-06" db="EMBL/GenBank/DDBJ databases">
        <title>Ant-infecting Ophiocordyceps genomes reveal a high diversity of potential behavioral manipulation genes and a possible major role for enterotoxins.</title>
        <authorList>
            <person name="De Bekker C."/>
            <person name="Evans H.C."/>
            <person name="Brachmann A."/>
            <person name="Hughes D.P."/>
        </authorList>
    </citation>
    <scope>NUCLEOTIDE SEQUENCE [LARGE SCALE GENOMIC DNA]</scope>
    <source>
        <strain evidence="3 4">Map16</strain>
    </source>
</reference>